<evidence type="ECO:0000313" key="1">
    <source>
        <dbReference type="EMBL" id="DAF99721.1"/>
    </source>
</evidence>
<protein>
    <submittedName>
        <fullName evidence="1">Uncharacterized protein</fullName>
    </submittedName>
</protein>
<proteinExistence type="predicted"/>
<dbReference type="EMBL" id="BK016170">
    <property type="protein sequence ID" value="DAF99721.1"/>
    <property type="molecule type" value="Genomic_DNA"/>
</dbReference>
<organism evidence="1">
    <name type="scientific">Siphoviridae sp. ctu1o13</name>
    <dbReference type="NCBI Taxonomy" id="2825711"/>
    <lineage>
        <taxon>Viruses</taxon>
        <taxon>Duplodnaviria</taxon>
        <taxon>Heunggongvirae</taxon>
        <taxon>Uroviricota</taxon>
        <taxon>Caudoviricetes</taxon>
    </lineage>
</organism>
<reference evidence="1" key="1">
    <citation type="journal article" date="2021" name="Proc. Natl. Acad. Sci. U.S.A.">
        <title>A Catalog of Tens of Thousands of Viruses from Human Metagenomes Reveals Hidden Associations with Chronic Diseases.</title>
        <authorList>
            <person name="Tisza M.J."/>
            <person name="Buck C.B."/>
        </authorList>
    </citation>
    <scope>NUCLEOTIDE SEQUENCE</scope>
    <source>
        <strain evidence="1">Ctu1o13</strain>
    </source>
</reference>
<name>A0A8S5UZ07_9CAUD</name>
<sequence>MRTFLPFSCHFEWSFLIYHESRAREGFSVITTGREYIDRLRACGMSESSATDICYKYAAQDDEEGLAELVRANELLYDDRREYV</sequence>
<accession>A0A8S5UZ07</accession>